<dbReference type="EMBL" id="FNAX01000033">
    <property type="protein sequence ID" value="SDG86266.1"/>
    <property type="molecule type" value="Genomic_DNA"/>
</dbReference>
<dbReference type="Proteomes" id="UP000198614">
    <property type="component" value="Unassembled WGS sequence"/>
</dbReference>
<proteinExistence type="predicted"/>
<organism evidence="2 3">
    <name type="scientific">Streptomyces griseoaurantiacus</name>
    <dbReference type="NCBI Taxonomy" id="68213"/>
    <lineage>
        <taxon>Bacteria</taxon>
        <taxon>Bacillati</taxon>
        <taxon>Actinomycetota</taxon>
        <taxon>Actinomycetes</taxon>
        <taxon>Kitasatosporales</taxon>
        <taxon>Streptomycetaceae</taxon>
        <taxon>Streptomyces</taxon>
        <taxon>Streptomyces aurantiacus group</taxon>
    </lineage>
</organism>
<gene>
    <name evidence="2" type="ORF">SAMN05216260_13330</name>
</gene>
<reference evidence="2 3" key="1">
    <citation type="submission" date="2016-10" db="EMBL/GenBank/DDBJ databases">
        <authorList>
            <person name="de Groot N.N."/>
        </authorList>
    </citation>
    <scope>NUCLEOTIDE SEQUENCE [LARGE SCALE GENOMIC DNA]</scope>
    <source>
        <strain evidence="2 3">CGMCC 4.1859</strain>
    </source>
</reference>
<sequence>MIVVIAVLLLPVAGAMLAALSWWEERLFTAPEAPRHARAPRQHRHQHRHRHLRLIPGGRAARPAGTAGEAAAAHAEHRDAA</sequence>
<protein>
    <submittedName>
        <fullName evidence="2">Uncharacterized protein</fullName>
    </submittedName>
</protein>
<feature type="compositionally biased region" description="Basic residues" evidence="1">
    <location>
        <begin position="36"/>
        <end position="53"/>
    </location>
</feature>
<feature type="region of interest" description="Disordered" evidence="1">
    <location>
        <begin position="34"/>
        <end position="81"/>
    </location>
</feature>
<evidence type="ECO:0000256" key="1">
    <source>
        <dbReference type="SAM" id="MobiDB-lite"/>
    </source>
</evidence>
<name>A0A1G7XQA7_9ACTN</name>
<evidence type="ECO:0000313" key="2">
    <source>
        <dbReference type="EMBL" id="SDG86266.1"/>
    </source>
</evidence>
<evidence type="ECO:0000313" key="3">
    <source>
        <dbReference type="Proteomes" id="UP000198614"/>
    </source>
</evidence>
<dbReference type="AlphaFoldDB" id="A0A1G7XQA7"/>
<feature type="compositionally biased region" description="Low complexity" evidence="1">
    <location>
        <begin position="54"/>
        <end position="73"/>
    </location>
</feature>
<accession>A0A1G7XQA7</accession>